<evidence type="ECO:0000256" key="2">
    <source>
        <dbReference type="SAM" id="SignalP"/>
    </source>
</evidence>
<dbReference type="OrthoDB" id="449263at2759"/>
<dbReference type="Pfam" id="PF17678">
    <property type="entry name" value="Glyco_hydro_92N"/>
    <property type="match status" value="1"/>
</dbReference>
<dbReference type="FunFam" id="2.70.98.10:FF:000028">
    <property type="entry name" value="Alpha-1,2-mannosidase family protein (AFU_orthologue AFUA_5G10520)"/>
    <property type="match status" value="1"/>
</dbReference>
<dbReference type="EMBL" id="MU004182">
    <property type="protein sequence ID" value="KAF2501850.1"/>
    <property type="molecule type" value="Genomic_DNA"/>
</dbReference>
<dbReference type="GO" id="GO:0005634">
    <property type="term" value="C:nucleus"/>
    <property type="evidence" value="ECO:0007669"/>
    <property type="project" value="TreeGrafter"/>
</dbReference>
<dbReference type="PANTHER" id="PTHR12143:SF38">
    <property type="entry name" value="ALPHA-1,2-MANNOSIDASE FAMILY PROTEIN (AFU_ORTHOLOGUE AFUA_5G10520)"/>
    <property type="match status" value="1"/>
</dbReference>
<dbReference type="SUPFAM" id="SSF48208">
    <property type="entry name" value="Six-hairpin glycosidases"/>
    <property type="match status" value="1"/>
</dbReference>
<evidence type="ECO:0000313" key="6">
    <source>
        <dbReference type="Proteomes" id="UP000799750"/>
    </source>
</evidence>
<evidence type="ECO:0000256" key="1">
    <source>
        <dbReference type="SAM" id="MobiDB-lite"/>
    </source>
</evidence>
<organism evidence="5 6">
    <name type="scientific">Lophium mytilinum</name>
    <dbReference type="NCBI Taxonomy" id="390894"/>
    <lineage>
        <taxon>Eukaryota</taxon>
        <taxon>Fungi</taxon>
        <taxon>Dikarya</taxon>
        <taxon>Ascomycota</taxon>
        <taxon>Pezizomycotina</taxon>
        <taxon>Dothideomycetes</taxon>
        <taxon>Pleosporomycetidae</taxon>
        <taxon>Mytilinidiales</taxon>
        <taxon>Mytilinidiaceae</taxon>
        <taxon>Lophium</taxon>
    </lineage>
</organism>
<dbReference type="Proteomes" id="UP000799750">
    <property type="component" value="Unassembled WGS sequence"/>
</dbReference>
<feature type="signal peptide" evidence="2">
    <location>
        <begin position="1"/>
        <end position="22"/>
    </location>
</feature>
<dbReference type="GO" id="GO:0005975">
    <property type="term" value="P:carbohydrate metabolic process"/>
    <property type="evidence" value="ECO:0007669"/>
    <property type="project" value="InterPro"/>
</dbReference>
<dbReference type="FunFam" id="3.30.2080.10:FF:000001">
    <property type="entry name" value="Alpha-1,2-mannosidase subfamily"/>
    <property type="match status" value="1"/>
</dbReference>
<dbReference type="InterPro" id="IPR041371">
    <property type="entry name" value="GH92_N"/>
</dbReference>
<dbReference type="PANTHER" id="PTHR12143">
    <property type="entry name" value="PEPTIDE N-GLYCANASE PNGASE -RELATED"/>
    <property type="match status" value="1"/>
</dbReference>
<dbReference type="InterPro" id="IPR014718">
    <property type="entry name" value="GH-type_carb-bd"/>
</dbReference>
<dbReference type="FunFam" id="1.20.1610.10:FF:000003">
    <property type="entry name" value="Glycoside hydrolase family 92 protein"/>
    <property type="match status" value="1"/>
</dbReference>
<keyword evidence="2" id="KW-0732">Signal</keyword>
<protein>
    <submittedName>
        <fullName evidence="5">Glycosyl hydrolase</fullName>
    </submittedName>
</protein>
<gene>
    <name evidence="5" type="ORF">BU16DRAFT_210752</name>
</gene>
<sequence length="766" mass="83728">MGRLYWPLIILGNLFPVKFARADTDYAQYVNVFTGTTGGGNMFPGVVAAPFAMVKLGPDVSSGTKDAYSGYLADGSFTGFSMMHESGTGGAPKYGVISQMPVVGNVDNPLADLSTGRAAADEGFVGYYKASLASGVTVELAATEHAGLYEYSFPEGNSSIVIDVSHVLPSYRGSGWSQGYSNGSFAIFEDHFQGSGTYNNGWNLAPDWTIYFCGTFDTDPVSAKTFTGTGTTLDSYDSEFGVWTSGSYRQGGVFTFNETSVKSRVGISFISYRKACQNVHNEISGDTSLQTLVDSATSKWNREILGKITTSSTNTTDLELLYTNLYGMNLIPSNRTGENPDWDSDEPYYDDIFTFWDLFRCSTALTHIIQPVAYEEQIRSIIDVWRHEGYLPDARSSNFNGRTQGGSNADNVLADAYVKGVRGSIDWQDGYSAMVKDAEEVPENNDDPTSPDSSDKEGRGALPDWLKYGYITPTYNRAVSRAVEYSVNDFALYQVAKGLGEKADASKYLKRSRNWRNHWNPNATSQGHSGFVVPRLASGSFVEQDPLSCGGCYWGDAYYQGLPWEYSMNAHHDVDTLIKYVGGNDSFVDRLDLMFQPGLVNTGGGTIFNAANEPSFTTPYLYNFVGRQDLAVNRSRTVAKTYYNTGPSGIPGNSDAGAMQTWILWNMIGLYPLTGQTTFLIGSPWFSDMEIDLGTGRTLNITSSGGNSDDAYYVQSLKVNGKRWDKAWVTWDDVFADGGSLEFELGEDPVLWATGPAPPSPGSESQ</sequence>
<dbReference type="Pfam" id="PF07971">
    <property type="entry name" value="Glyco_hydro_92"/>
    <property type="match status" value="1"/>
</dbReference>
<dbReference type="GO" id="GO:0006516">
    <property type="term" value="P:glycoprotein catabolic process"/>
    <property type="evidence" value="ECO:0007669"/>
    <property type="project" value="TreeGrafter"/>
</dbReference>
<dbReference type="GO" id="GO:0030246">
    <property type="term" value="F:carbohydrate binding"/>
    <property type="evidence" value="ECO:0007669"/>
    <property type="project" value="InterPro"/>
</dbReference>
<accession>A0A6A6RDN5</accession>
<feature type="domain" description="Glycosyl hydrolase family 92 N-terminal" evidence="4">
    <location>
        <begin position="29"/>
        <end position="268"/>
    </location>
</feature>
<dbReference type="Gene3D" id="3.30.2080.10">
    <property type="entry name" value="GH92 mannosidase domain"/>
    <property type="match status" value="1"/>
</dbReference>
<evidence type="ECO:0000259" key="4">
    <source>
        <dbReference type="Pfam" id="PF17678"/>
    </source>
</evidence>
<feature type="region of interest" description="Disordered" evidence="1">
    <location>
        <begin position="439"/>
        <end position="459"/>
    </location>
</feature>
<reference evidence="5" key="1">
    <citation type="journal article" date="2020" name="Stud. Mycol.">
        <title>101 Dothideomycetes genomes: a test case for predicting lifestyles and emergence of pathogens.</title>
        <authorList>
            <person name="Haridas S."/>
            <person name="Albert R."/>
            <person name="Binder M."/>
            <person name="Bloem J."/>
            <person name="Labutti K."/>
            <person name="Salamov A."/>
            <person name="Andreopoulos B."/>
            <person name="Baker S."/>
            <person name="Barry K."/>
            <person name="Bills G."/>
            <person name="Bluhm B."/>
            <person name="Cannon C."/>
            <person name="Castanera R."/>
            <person name="Culley D."/>
            <person name="Daum C."/>
            <person name="Ezra D."/>
            <person name="Gonzalez J."/>
            <person name="Henrissat B."/>
            <person name="Kuo A."/>
            <person name="Liang C."/>
            <person name="Lipzen A."/>
            <person name="Lutzoni F."/>
            <person name="Magnuson J."/>
            <person name="Mondo S."/>
            <person name="Nolan M."/>
            <person name="Ohm R."/>
            <person name="Pangilinan J."/>
            <person name="Park H.-J."/>
            <person name="Ramirez L."/>
            <person name="Alfaro M."/>
            <person name="Sun H."/>
            <person name="Tritt A."/>
            <person name="Yoshinaga Y."/>
            <person name="Zwiers L.-H."/>
            <person name="Turgeon B."/>
            <person name="Goodwin S."/>
            <person name="Spatafora J."/>
            <person name="Crous P."/>
            <person name="Grigoriev I."/>
        </authorList>
    </citation>
    <scope>NUCLEOTIDE SEQUENCE</scope>
    <source>
        <strain evidence="5">CBS 269.34</strain>
    </source>
</reference>
<dbReference type="NCBIfam" id="TIGR01180">
    <property type="entry name" value="aman2_put"/>
    <property type="match status" value="1"/>
</dbReference>
<dbReference type="FunFam" id="1.20.1050.60:FF:000002">
    <property type="entry name" value="Glycosyl hydrolase family 92"/>
    <property type="match status" value="1"/>
</dbReference>
<feature type="chain" id="PRO_5025640284" evidence="2">
    <location>
        <begin position="23"/>
        <end position="766"/>
    </location>
</feature>
<dbReference type="AlphaFoldDB" id="A0A6A6RDN5"/>
<dbReference type="InterPro" id="IPR005887">
    <property type="entry name" value="GH92_a_mannosidase_put"/>
</dbReference>
<keyword evidence="6" id="KW-1185">Reference proteome</keyword>
<dbReference type="InterPro" id="IPR008928">
    <property type="entry name" value="6-hairpin_glycosidase_sf"/>
</dbReference>
<dbReference type="Gene3D" id="2.70.98.10">
    <property type="match status" value="1"/>
</dbReference>
<dbReference type="Gene3D" id="1.20.1050.60">
    <property type="entry name" value="alpha-1,2-mannosidase"/>
    <property type="match status" value="1"/>
</dbReference>
<feature type="domain" description="Glycosyl hydrolase family 92" evidence="3">
    <location>
        <begin position="274"/>
        <end position="746"/>
    </location>
</feature>
<evidence type="ECO:0000259" key="3">
    <source>
        <dbReference type="Pfam" id="PF07971"/>
    </source>
</evidence>
<dbReference type="GO" id="GO:0005829">
    <property type="term" value="C:cytosol"/>
    <property type="evidence" value="ECO:0007669"/>
    <property type="project" value="TreeGrafter"/>
</dbReference>
<dbReference type="GO" id="GO:0000224">
    <property type="term" value="F:peptide-N4-(N-acetyl-beta-glucosaminyl)asparagine amidase activity"/>
    <property type="evidence" value="ECO:0007669"/>
    <property type="project" value="TreeGrafter"/>
</dbReference>
<keyword evidence="5" id="KW-0378">Hydrolase</keyword>
<dbReference type="InterPro" id="IPR012939">
    <property type="entry name" value="Glyco_hydro_92"/>
</dbReference>
<evidence type="ECO:0000313" key="5">
    <source>
        <dbReference type="EMBL" id="KAF2501850.1"/>
    </source>
</evidence>
<name>A0A6A6RDN5_9PEZI</name>
<dbReference type="InterPro" id="IPR050883">
    <property type="entry name" value="PNGase"/>
</dbReference>
<dbReference type="Gene3D" id="1.20.1610.10">
    <property type="entry name" value="alpha-1,2-mannosidases domains"/>
    <property type="match status" value="1"/>
</dbReference>
<proteinExistence type="predicted"/>